<dbReference type="InterPro" id="IPR038213">
    <property type="entry name" value="IFI6/IFI27-like_sf"/>
</dbReference>
<name>A0AAN6W0B8_9PEZI</name>
<feature type="signal peptide" evidence="2">
    <location>
        <begin position="1"/>
        <end position="20"/>
    </location>
</feature>
<proteinExistence type="predicted"/>
<keyword evidence="4" id="KW-1185">Reference proteome</keyword>
<dbReference type="EMBL" id="MU866572">
    <property type="protein sequence ID" value="KAK4171392.1"/>
    <property type="molecule type" value="Genomic_DNA"/>
</dbReference>
<evidence type="ECO:0000313" key="4">
    <source>
        <dbReference type="Proteomes" id="UP001302321"/>
    </source>
</evidence>
<keyword evidence="1" id="KW-0472">Membrane</keyword>
<accession>A0AAN6W0B8</accession>
<feature type="chain" id="PRO_5043018030" evidence="2">
    <location>
        <begin position="21"/>
        <end position="228"/>
    </location>
</feature>
<dbReference type="Gene3D" id="6.10.110.10">
    <property type="match status" value="1"/>
</dbReference>
<feature type="transmembrane region" description="Helical" evidence="1">
    <location>
        <begin position="128"/>
        <end position="152"/>
    </location>
</feature>
<protein>
    <submittedName>
        <fullName evidence="3">Uncharacterized protein</fullName>
    </submittedName>
</protein>
<evidence type="ECO:0000256" key="2">
    <source>
        <dbReference type="SAM" id="SignalP"/>
    </source>
</evidence>
<gene>
    <name evidence="3" type="ORF">QBC36DRAFT_340076</name>
</gene>
<dbReference type="AlphaFoldDB" id="A0AAN6W0B8"/>
<reference evidence="3" key="1">
    <citation type="journal article" date="2023" name="Mol. Phylogenet. Evol.">
        <title>Genome-scale phylogeny and comparative genomics of the fungal order Sordariales.</title>
        <authorList>
            <person name="Hensen N."/>
            <person name="Bonometti L."/>
            <person name="Westerberg I."/>
            <person name="Brannstrom I.O."/>
            <person name="Guillou S."/>
            <person name="Cros-Aarteil S."/>
            <person name="Calhoun S."/>
            <person name="Haridas S."/>
            <person name="Kuo A."/>
            <person name="Mondo S."/>
            <person name="Pangilinan J."/>
            <person name="Riley R."/>
            <person name="LaButti K."/>
            <person name="Andreopoulos B."/>
            <person name="Lipzen A."/>
            <person name="Chen C."/>
            <person name="Yan M."/>
            <person name="Daum C."/>
            <person name="Ng V."/>
            <person name="Clum A."/>
            <person name="Steindorff A."/>
            <person name="Ohm R.A."/>
            <person name="Martin F."/>
            <person name="Silar P."/>
            <person name="Natvig D.O."/>
            <person name="Lalanne C."/>
            <person name="Gautier V."/>
            <person name="Ament-Velasquez S.L."/>
            <person name="Kruys A."/>
            <person name="Hutchinson M.I."/>
            <person name="Powell A.J."/>
            <person name="Barry K."/>
            <person name="Miller A.N."/>
            <person name="Grigoriev I.V."/>
            <person name="Debuchy R."/>
            <person name="Gladieux P."/>
            <person name="Hiltunen Thoren M."/>
            <person name="Johannesson H."/>
        </authorList>
    </citation>
    <scope>NUCLEOTIDE SEQUENCE</scope>
    <source>
        <strain evidence="3">CBS 892.96</strain>
    </source>
</reference>
<feature type="transmembrane region" description="Helical" evidence="1">
    <location>
        <begin position="164"/>
        <end position="184"/>
    </location>
</feature>
<evidence type="ECO:0000256" key="1">
    <source>
        <dbReference type="SAM" id="Phobius"/>
    </source>
</evidence>
<evidence type="ECO:0000313" key="3">
    <source>
        <dbReference type="EMBL" id="KAK4171392.1"/>
    </source>
</evidence>
<keyword evidence="2" id="KW-0732">Signal</keyword>
<sequence length="228" mass="23193">MTNFLAILQALGGAANQAAAIHGPGFVEQARGFSQEAARNFQQHCPVITLAAMGAAGHAAKYIGKQVPFVVEHAAATVVRIGLLTAAARKELEAKHPDILAAIQNGAVIVLENAEKARCWAAENPGKIAIIIGGLILVVNPGLVSGPAFRIAGFGQGGVTADSIAAFVQSYIGNVAVASTFAIFQSAGAGDSGLAVVNGVVQAAGVLAVSGTMLLSFLEAQEEEKRKV</sequence>
<reference evidence="3" key="2">
    <citation type="submission" date="2023-05" db="EMBL/GenBank/DDBJ databases">
        <authorList>
            <consortium name="Lawrence Berkeley National Laboratory"/>
            <person name="Steindorff A."/>
            <person name="Hensen N."/>
            <person name="Bonometti L."/>
            <person name="Westerberg I."/>
            <person name="Brannstrom I.O."/>
            <person name="Guillou S."/>
            <person name="Cros-Aarteil S."/>
            <person name="Calhoun S."/>
            <person name="Haridas S."/>
            <person name="Kuo A."/>
            <person name="Mondo S."/>
            <person name="Pangilinan J."/>
            <person name="Riley R."/>
            <person name="Labutti K."/>
            <person name="Andreopoulos B."/>
            <person name="Lipzen A."/>
            <person name="Chen C."/>
            <person name="Yanf M."/>
            <person name="Daum C."/>
            <person name="Ng V."/>
            <person name="Clum A."/>
            <person name="Ohm R."/>
            <person name="Martin F."/>
            <person name="Silar P."/>
            <person name="Natvig D."/>
            <person name="Lalanne C."/>
            <person name="Gautier V."/>
            <person name="Ament-Velasquez S.L."/>
            <person name="Kruys A."/>
            <person name="Hutchinson M.I."/>
            <person name="Powell A.J."/>
            <person name="Barry K."/>
            <person name="Miller A.N."/>
            <person name="Grigoriev I.V."/>
            <person name="Debuchy R."/>
            <person name="Gladieux P."/>
            <person name="Thoren M.H."/>
            <person name="Johannesson H."/>
        </authorList>
    </citation>
    <scope>NUCLEOTIDE SEQUENCE</scope>
    <source>
        <strain evidence="3">CBS 892.96</strain>
    </source>
</reference>
<feature type="transmembrane region" description="Helical" evidence="1">
    <location>
        <begin position="196"/>
        <end position="218"/>
    </location>
</feature>
<dbReference type="Proteomes" id="UP001302321">
    <property type="component" value="Unassembled WGS sequence"/>
</dbReference>
<comment type="caution">
    <text evidence="3">The sequence shown here is derived from an EMBL/GenBank/DDBJ whole genome shotgun (WGS) entry which is preliminary data.</text>
</comment>
<organism evidence="3 4">
    <name type="scientific">Triangularia setosa</name>
    <dbReference type="NCBI Taxonomy" id="2587417"/>
    <lineage>
        <taxon>Eukaryota</taxon>
        <taxon>Fungi</taxon>
        <taxon>Dikarya</taxon>
        <taxon>Ascomycota</taxon>
        <taxon>Pezizomycotina</taxon>
        <taxon>Sordariomycetes</taxon>
        <taxon>Sordariomycetidae</taxon>
        <taxon>Sordariales</taxon>
        <taxon>Podosporaceae</taxon>
        <taxon>Triangularia</taxon>
    </lineage>
</organism>
<keyword evidence="1" id="KW-0812">Transmembrane</keyword>
<keyword evidence="1" id="KW-1133">Transmembrane helix</keyword>